<reference evidence="2" key="1">
    <citation type="submission" date="2020-08" db="EMBL/GenBank/DDBJ databases">
        <title>Multicomponent nature underlies the extraordinary mechanical properties of spider dragline silk.</title>
        <authorList>
            <person name="Kono N."/>
            <person name="Nakamura H."/>
            <person name="Mori M."/>
            <person name="Yoshida Y."/>
            <person name="Ohtoshi R."/>
            <person name="Malay A.D."/>
            <person name="Moran D.A.P."/>
            <person name="Tomita M."/>
            <person name="Numata K."/>
            <person name="Arakawa K."/>
        </authorList>
    </citation>
    <scope>NUCLEOTIDE SEQUENCE</scope>
</reference>
<feature type="compositionally biased region" description="Low complexity" evidence="1">
    <location>
        <begin position="204"/>
        <end position="219"/>
    </location>
</feature>
<dbReference type="Proteomes" id="UP000887013">
    <property type="component" value="Unassembled WGS sequence"/>
</dbReference>
<feature type="compositionally biased region" description="Polar residues" evidence="1">
    <location>
        <begin position="49"/>
        <end position="58"/>
    </location>
</feature>
<feature type="region of interest" description="Disordered" evidence="1">
    <location>
        <begin position="1"/>
        <end position="21"/>
    </location>
</feature>
<feature type="region of interest" description="Disordered" evidence="1">
    <location>
        <begin position="101"/>
        <end position="142"/>
    </location>
</feature>
<feature type="compositionally biased region" description="Polar residues" evidence="1">
    <location>
        <begin position="220"/>
        <end position="246"/>
    </location>
</feature>
<keyword evidence="3" id="KW-1185">Reference proteome</keyword>
<organism evidence="2 3">
    <name type="scientific">Nephila pilipes</name>
    <name type="common">Giant wood spider</name>
    <name type="synonym">Nephila maculata</name>
    <dbReference type="NCBI Taxonomy" id="299642"/>
    <lineage>
        <taxon>Eukaryota</taxon>
        <taxon>Metazoa</taxon>
        <taxon>Ecdysozoa</taxon>
        <taxon>Arthropoda</taxon>
        <taxon>Chelicerata</taxon>
        <taxon>Arachnida</taxon>
        <taxon>Araneae</taxon>
        <taxon>Araneomorphae</taxon>
        <taxon>Entelegynae</taxon>
        <taxon>Araneoidea</taxon>
        <taxon>Nephilidae</taxon>
        <taxon>Nephila</taxon>
    </lineage>
</organism>
<feature type="compositionally biased region" description="Polar residues" evidence="1">
    <location>
        <begin position="101"/>
        <end position="110"/>
    </location>
</feature>
<feature type="compositionally biased region" description="Polar residues" evidence="1">
    <location>
        <begin position="120"/>
        <end position="142"/>
    </location>
</feature>
<evidence type="ECO:0000256" key="1">
    <source>
        <dbReference type="SAM" id="MobiDB-lite"/>
    </source>
</evidence>
<sequence>MALNPKDGRESEASKTLPRLRRSGCAATSYFESPLSSIISKSSVLNRSGTRSISNEQHSPTEPDRFYSLLDGLRERSPKGDGKKLPPVDIASIKTTTFDTPRIVTGSQRGDISPPVVTSKVLSSNLPSSHKVSNEGSGGKTFSDSGYEEFKALHSKLMNPEGKISRALKNSRQLSSSLTTLSTDTFDKKSLPSKRHSAMLTYEGSKGIISGGSSPSRSPVQSRWQLKQYSSPDPTNKNSNFDLSGASSEPEESPKSPVDKGKQNVFLQSYNTDRQKSKVFDLEKPAVVIGTYSMEGSSKSENKDITKSALFPDAVKTKSVLSSNLKGESNDFLWSRNAKKDTSVSDTVKMKNVLSTSPKDKNDEGNFWQRNTKNSSQFENIIAQSNKENYNNFKMCPLAPTKLNSATAVPLSPLDPRKKEVDYDSFRSRCLTDPSKSRNMWQSSYKNISPIDDSVSPILPTRSAYQERSNDNNISFTDASKYDRKVSFCAINSSSDGKEDSREHSWKKQEYGRLHQAPSLGKVTGLFRRSVDLPDSKDEDDDSFYKPKNKCLEQTFETILDTTPNIKTGDNLSKIKLPSDENDKNTFESSNSIWIDNGLRSEDSTLSTNKGSDLNRFPLKFGESAVSKFKTENDWLTSCDHSDTGDTENATGWEISSVTNRNGKMIDNNQDLIDFGGTLNDFATNRNGSTKTILKDRFSDESRIETFSSTECQQEKKSVKFLYSTKENNIPEFSRSSQEEPEMSALENRITVFKGSPNFRNNFDNDGSWKCSIEDDDDTMGESFSGGSRNFTREAGARNSMFGDEVNKENHVYSEMSSQSAAFRTEKMQRSIILNQRSSTRTVTRRLRIGQRTVRRTSRYTR</sequence>
<protein>
    <submittedName>
        <fullName evidence="2">Uncharacterized protein</fullName>
    </submittedName>
</protein>
<feature type="region of interest" description="Disordered" evidence="1">
    <location>
        <begin position="44"/>
        <end position="87"/>
    </location>
</feature>
<feature type="compositionally biased region" description="Basic and acidic residues" evidence="1">
    <location>
        <begin position="1"/>
        <end position="13"/>
    </location>
</feature>
<evidence type="ECO:0000313" key="2">
    <source>
        <dbReference type="EMBL" id="GFT39682.1"/>
    </source>
</evidence>
<name>A0A8X6TRJ0_NEPPI</name>
<feature type="compositionally biased region" description="Basic and acidic residues" evidence="1">
    <location>
        <begin position="72"/>
        <end position="86"/>
    </location>
</feature>
<gene>
    <name evidence="2" type="primary">AVEN_60543_1</name>
    <name evidence="2" type="ORF">NPIL_55981</name>
</gene>
<feature type="compositionally biased region" description="Low complexity" evidence="1">
    <location>
        <begin position="174"/>
        <end position="183"/>
    </location>
</feature>
<dbReference type="AlphaFoldDB" id="A0A8X6TRJ0"/>
<comment type="caution">
    <text evidence="2">The sequence shown here is derived from an EMBL/GenBank/DDBJ whole genome shotgun (WGS) entry which is preliminary data.</text>
</comment>
<dbReference type="EMBL" id="BMAW01109703">
    <property type="protein sequence ID" value="GFT39682.1"/>
    <property type="molecule type" value="Genomic_DNA"/>
</dbReference>
<feature type="region of interest" description="Disordered" evidence="1">
    <location>
        <begin position="163"/>
        <end position="266"/>
    </location>
</feature>
<accession>A0A8X6TRJ0</accession>
<proteinExistence type="predicted"/>
<dbReference type="OrthoDB" id="6429415at2759"/>
<feature type="compositionally biased region" description="Basic and acidic residues" evidence="1">
    <location>
        <begin position="252"/>
        <end position="262"/>
    </location>
</feature>
<evidence type="ECO:0000313" key="3">
    <source>
        <dbReference type="Proteomes" id="UP000887013"/>
    </source>
</evidence>